<proteinExistence type="predicted"/>
<organism evidence="1 2">
    <name type="scientific">Cytobacillus depressus</name>
    <dbReference type="NCBI Taxonomy" id="1602942"/>
    <lineage>
        <taxon>Bacteria</taxon>
        <taxon>Bacillati</taxon>
        <taxon>Bacillota</taxon>
        <taxon>Bacilli</taxon>
        <taxon>Bacillales</taxon>
        <taxon>Bacillaceae</taxon>
        <taxon>Cytobacillus</taxon>
    </lineage>
</organism>
<dbReference type="EMBL" id="WBOS01000002">
    <property type="protein sequence ID" value="KAB2337667.1"/>
    <property type="molecule type" value="Genomic_DNA"/>
</dbReference>
<dbReference type="Proteomes" id="UP000481030">
    <property type="component" value="Unassembled WGS sequence"/>
</dbReference>
<protein>
    <submittedName>
        <fullName evidence="1">YolD-like family protein</fullName>
    </submittedName>
</protein>
<dbReference type="RefSeq" id="WP_151534371.1">
    <property type="nucleotide sequence ID" value="NZ_WBOS01000002.1"/>
</dbReference>
<name>A0A6L3V8B5_9BACI</name>
<dbReference type="PANTHER" id="PTHR40051">
    <property type="entry name" value="IG HYPOTHETICAL 15966"/>
    <property type="match status" value="1"/>
</dbReference>
<dbReference type="AlphaFoldDB" id="A0A6L3V8B5"/>
<sequence length="108" mass="12726">MIRDRGLKKWKGFFMPEHISMLNKCYVDGKKLKKPVIDEQEFEEIGVIVMESLNYLVQIKLTVWQEGYFKYHSGVVSKVDQLMKYILLEIEGRNERIMIGNITGAERI</sequence>
<keyword evidence="2" id="KW-1185">Reference proteome</keyword>
<dbReference type="OrthoDB" id="2376882at2"/>
<gene>
    <name evidence="1" type="ORF">F7731_08730</name>
</gene>
<accession>A0A6L3V8B5</accession>
<dbReference type="Pfam" id="PF08863">
    <property type="entry name" value="YolD"/>
    <property type="match status" value="1"/>
</dbReference>
<reference evidence="1 2" key="1">
    <citation type="journal article" date="2016" name="Antonie Van Leeuwenhoek">
        <title>Bacillus depressus sp. nov., isolated from soil of a sunflower field.</title>
        <authorList>
            <person name="Wei X."/>
            <person name="Xin D."/>
            <person name="Xin Y."/>
            <person name="Zhang H."/>
            <person name="Wang T."/>
            <person name="Zhang J."/>
        </authorList>
    </citation>
    <scope>NUCLEOTIDE SEQUENCE [LARGE SCALE GENOMIC DNA]</scope>
    <source>
        <strain evidence="1 2">BZ1</strain>
    </source>
</reference>
<evidence type="ECO:0000313" key="2">
    <source>
        <dbReference type="Proteomes" id="UP000481030"/>
    </source>
</evidence>
<comment type="caution">
    <text evidence="1">The sequence shown here is derived from an EMBL/GenBank/DDBJ whole genome shotgun (WGS) entry which is preliminary data.</text>
</comment>
<dbReference type="InterPro" id="IPR014962">
    <property type="entry name" value="YolD"/>
</dbReference>
<evidence type="ECO:0000313" key="1">
    <source>
        <dbReference type="EMBL" id="KAB2337667.1"/>
    </source>
</evidence>
<dbReference type="PANTHER" id="PTHR40051:SF1">
    <property type="entry name" value="YOLD-LIKE FAMILY PROTEIN"/>
    <property type="match status" value="1"/>
</dbReference>